<feature type="compositionally biased region" description="Basic residues" evidence="5">
    <location>
        <begin position="764"/>
        <end position="774"/>
    </location>
</feature>
<reference evidence="7 8" key="1">
    <citation type="journal article" date="2018" name="MBio">
        <title>Comparative Genomics Reveals the Core Gene Toolbox for the Fungus-Insect Symbiosis.</title>
        <authorList>
            <person name="Wang Y."/>
            <person name="Stata M."/>
            <person name="Wang W."/>
            <person name="Stajich J.E."/>
            <person name="White M.M."/>
            <person name="Moncalvo J.M."/>
        </authorList>
    </citation>
    <scope>NUCLEOTIDE SEQUENCE [LARGE SCALE GENOMIC DNA]</scope>
    <source>
        <strain evidence="7 8">SC-DP-2</strain>
    </source>
</reference>
<dbReference type="GO" id="GO:0005634">
    <property type="term" value="C:nucleus"/>
    <property type="evidence" value="ECO:0007669"/>
    <property type="project" value="TreeGrafter"/>
</dbReference>
<sequence length="1056" mass="117960">MQYVGKMISTVSDFYRDLNPATLSGAIDVIVVRQKSGELKCSPFHVRFGKLQLLRPSDKTVELIVNDTPADFYMKVGDSGEAFFVLETEGEIPMDVQTSPIASPSLASSDFDVPQYYDLSDGAIRMRRVSSGLPQRTNHDSHELIHDFDDTNHARLSSSLDNLNKRFIDDSQINKKTWESLGQINSVNGSTMPVANSNLDIDPFNSILDEDLHHEWDWGVSISKQKTSSDRPTTASVPIDNIAKKDSISASAHSRKHYSVDTRMMSDIFSLTTSDLPSNLKVSLCGSEKLKECKVAEERSSTFESAIVSFDQFMEDPSIVFDNPDTVFLLNGNYYLYNTLSTSLISWFLFKKVPTNLHLSPFIIDNEVQRKFESLHKKDSTDKGLTDHSLDQSNLSEKDTQKSDQSTDNNTSSTLDSQDNNTTTDSPKPSESSWRWWKSSTNSSKLSKEDSSSVLESSEKITGLEPSTTTSETAEPLVSSTPPNGPSVTTPTSHKNYAKTLRLTSSQIESLNLKYGENKVLFRIKSGKAYCEARIFLYNYDSQLVISDIDGTITKSDALGHLFNMVGRDWTHQGVASLFTEISKNQYEFVYLTSRAIGQADTTREYLKNVKQDSFSLPKGPLLLSPDRLFASFRREVIQRRPQEFKMACLKDLKSLFELDTPFYAGFGNRITDAMSYLSVNIPASRICTIDTTGDVKFELLVNYKSTYTKMSDLVDLVFPPLKNKIDSNFNDFYFWKSPIPNLDAQLELELELELAKNTESKGKSKTTPKHKLNKVSTISYLPQTHSEQKPRRAYTMSEKGTQRSSISGKADFESGSGISKMFEVSEKSNPESKNDQSGLAQAQHTDDESLTNAGAHDIQAKTPTRKAPSNFNAVPNSYEIPANSSADYTRSSLSQLNPASNNDSLAAYSKSFDDSVLYRYKFDSPILSSATWVDPTANNNKDNTNGINLENPGAVRNVHFSESFHDPHHYSKKSGLRLSKSASNDGNGPSLHRISSTNSINSDSNNFSTFSRDNSTHFYGKTSKDLGEEDDMFYDDIDSMSSLSDKIDLNDFPYV</sequence>
<proteinExistence type="inferred from homology"/>
<dbReference type="SMART" id="SM00775">
    <property type="entry name" value="LNS2"/>
    <property type="match status" value="1"/>
</dbReference>
<feature type="compositionally biased region" description="Basic and acidic residues" evidence="5">
    <location>
        <begin position="377"/>
        <end position="402"/>
    </location>
</feature>
<comment type="cofactor">
    <cofactor evidence="1">
        <name>Mg(2+)</name>
        <dbReference type="ChEBI" id="CHEBI:18420"/>
    </cofactor>
</comment>
<feature type="region of interest" description="Disordered" evidence="5">
    <location>
        <begin position="969"/>
        <end position="1007"/>
    </location>
</feature>
<dbReference type="InterPro" id="IPR036412">
    <property type="entry name" value="HAD-like_sf"/>
</dbReference>
<evidence type="ECO:0000259" key="6">
    <source>
        <dbReference type="SMART" id="SM00775"/>
    </source>
</evidence>
<keyword evidence="4" id="KW-0378">Hydrolase</keyword>
<feature type="compositionally biased region" description="Polar residues" evidence="5">
    <location>
        <begin position="799"/>
        <end position="808"/>
    </location>
</feature>
<gene>
    <name evidence="7" type="ORF">BB560_001792</name>
</gene>
<feature type="compositionally biased region" description="Polar residues" evidence="5">
    <location>
        <begin position="775"/>
        <end position="786"/>
    </location>
</feature>
<dbReference type="GO" id="GO:0019432">
    <property type="term" value="P:triglyceride biosynthetic process"/>
    <property type="evidence" value="ECO:0007669"/>
    <property type="project" value="TreeGrafter"/>
</dbReference>
<dbReference type="SUPFAM" id="SSF56784">
    <property type="entry name" value="HAD-like"/>
    <property type="match status" value="1"/>
</dbReference>
<evidence type="ECO:0000256" key="5">
    <source>
        <dbReference type="SAM" id="MobiDB-lite"/>
    </source>
</evidence>
<dbReference type="GO" id="GO:0009062">
    <property type="term" value="P:fatty acid catabolic process"/>
    <property type="evidence" value="ECO:0007669"/>
    <property type="project" value="TreeGrafter"/>
</dbReference>
<keyword evidence="8" id="KW-1185">Reference proteome</keyword>
<dbReference type="InterPro" id="IPR023214">
    <property type="entry name" value="HAD_sf"/>
</dbReference>
<dbReference type="OrthoDB" id="4567at2759"/>
<feature type="region of interest" description="Disordered" evidence="5">
    <location>
        <begin position="759"/>
        <end position="879"/>
    </location>
</feature>
<evidence type="ECO:0000256" key="4">
    <source>
        <dbReference type="ARBA" id="ARBA00022801"/>
    </source>
</evidence>
<dbReference type="InterPro" id="IPR013209">
    <property type="entry name" value="LNS2"/>
</dbReference>
<comment type="similarity">
    <text evidence="2">Belongs to the lipin family.</text>
</comment>
<accession>A0A2T9ZGK3</accession>
<organism evidence="7 8">
    <name type="scientific">Smittium megazygosporum</name>
    <dbReference type="NCBI Taxonomy" id="133381"/>
    <lineage>
        <taxon>Eukaryota</taxon>
        <taxon>Fungi</taxon>
        <taxon>Fungi incertae sedis</taxon>
        <taxon>Zoopagomycota</taxon>
        <taxon>Kickxellomycotina</taxon>
        <taxon>Harpellomycetes</taxon>
        <taxon>Harpellales</taxon>
        <taxon>Legeriomycetaceae</taxon>
        <taxon>Smittium</taxon>
    </lineage>
</organism>
<dbReference type="Proteomes" id="UP000245609">
    <property type="component" value="Unassembled WGS sequence"/>
</dbReference>
<feature type="region of interest" description="Disordered" evidence="5">
    <location>
        <begin position="377"/>
        <end position="495"/>
    </location>
</feature>
<dbReference type="InterPro" id="IPR026058">
    <property type="entry name" value="LIPIN"/>
</dbReference>
<dbReference type="GO" id="GO:0008195">
    <property type="term" value="F:phosphatidate phosphatase activity"/>
    <property type="evidence" value="ECO:0007669"/>
    <property type="project" value="UniProtKB-EC"/>
</dbReference>
<feature type="compositionally biased region" description="Basic and acidic residues" evidence="5">
    <location>
        <begin position="824"/>
        <end position="835"/>
    </location>
</feature>
<comment type="caution">
    <text evidence="7">The sequence shown here is derived from an EMBL/GenBank/DDBJ whole genome shotgun (WGS) entry which is preliminary data.</text>
</comment>
<evidence type="ECO:0000256" key="1">
    <source>
        <dbReference type="ARBA" id="ARBA00001946"/>
    </source>
</evidence>
<feature type="domain" description="LNS2/PITP" evidence="6">
    <location>
        <begin position="544"/>
        <end position="699"/>
    </location>
</feature>
<dbReference type="AlphaFoldDB" id="A0A2T9ZGK3"/>
<dbReference type="Pfam" id="PF04571">
    <property type="entry name" value="Lipin_N"/>
    <property type="match status" value="1"/>
</dbReference>
<dbReference type="Pfam" id="PF08235">
    <property type="entry name" value="LNS2"/>
    <property type="match status" value="1"/>
</dbReference>
<evidence type="ECO:0000313" key="7">
    <source>
        <dbReference type="EMBL" id="PVV03716.1"/>
    </source>
</evidence>
<dbReference type="Pfam" id="PF15017">
    <property type="entry name" value="WRNPLPNID"/>
    <property type="match status" value="1"/>
</dbReference>
<name>A0A2T9ZGK3_9FUNG</name>
<feature type="compositionally biased region" description="Polar residues" evidence="5">
    <location>
        <begin position="478"/>
        <end position="495"/>
    </location>
</feature>
<dbReference type="InterPro" id="IPR031703">
    <property type="entry name" value="Lipin_mid"/>
</dbReference>
<evidence type="ECO:0000313" key="8">
    <source>
        <dbReference type="Proteomes" id="UP000245609"/>
    </source>
</evidence>
<dbReference type="EC" id="3.1.3.4" evidence="3"/>
<feature type="compositionally biased region" description="Low complexity" evidence="5">
    <location>
        <begin position="403"/>
        <end position="426"/>
    </location>
</feature>
<dbReference type="PANTHER" id="PTHR12181">
    <property type="entry name" value="LIPIN"/>
    <property type="match status" value="1"/>
</dbReference>
<dbReference type="InterPro" id="IPR007651">
    <property type="entry name" value="Lipin_N"/>
</dbReference>
<dbReference type="PANTHER" id="PTHR12181:SF12">
    <property type="entry name" value="PHOSPHATIDATE PHOSPHATASE"/>
    <property type="match status" value="1"/>
</dbReference>
<dbReference type="Gene3D" id="3.40.50.1000">
    <property type="entry name" value="HAD superfamily/HAD-like"/>
    <property type="match status" value="1"/>
</dbReference>
<dbReference type="Pfam" id="PF16876">
    <property type="entry name" value="Lipin_mid"/>
    <property type="match status" value="1"/>
</dbReference>
<dbReference type="STRING" id="133381.A0A2T9ZGK3"/>
<feature type="compositionally biased region" description="Low complexity" evidence="5">
    <location>
        <begin position="465"/>
        <end position="476"/>
    </location>
</feature>
<evidence type="ECO:0000256" key="3">
    <source>
        <dbReference type="ARBA" id="ARBA00012638"/>
    </source>
</evidence>
<protein>
    <recommendedName>
        <fullName evidence="3">phosphatidate phosphatase</fullName>
        <ecNumber evidence="3">3.1.3.4</ecNumber>
    </recommendedName>
</protein>
<dbReference type="InterPro" id="IPR031315">
    <property type="entry name" value="LNS2/PITP"/>
</dbReference>
<dbReference type="EMBL" id="MBFS01000199">
    <property type="protein sequence ID" value="PVV03716.1"/>
    <property type="molecule type" value="Genomic_DNA"/>
</dbReference>
<dbReference type="InterPro" id="IPR033461">
    <property type="entry name" value="WRNPLPNID"/>
</dbReference>
<evidence type="ECO:0000256" key="2">
    <source>
        <dbReference type="ARBA" id="ARBA00005476"/>
    </source>
</evidence>
<feature type="compositionally biased region" description="Low complexity" evidence="5">
    <location>
        <begin position="994"/>
        <end position="1007"/>
    </location>
</feature>